<gene>
    <name evidence="3" type="ORF">CVT25_002114</name>
</gene>
<dbReference type="AlphaFoldDB" id="A0A409XC40"/>
<dbReference type="InterPro" id="IPR008984">
    <property type="entry name" value="SMAD_FHA_dom_sf"/>
</dbReference>
<dbReference type="InParanoid" id="A0A409XC40"/>
<feature type="compositionally biased region" description="Basic and acidic residues" evidence="1">
    <location>
        <begin position="265"/>
        <end position="275"/>
    </location>
</feature>
<feature type="compositionally biased region" description="Low complexity" evidence="1">
    <location>
        <begin position="213"/>
        <end position="223"/>
    </location>
</feature>
<sequence>MLDDEIVFLGSTNGLHASNSIQSAQRPVTGVTLHIEKQGANDAGYRMLFRKANTSVVHIGRRSGLEADTSLTRSQDHEQGNAMFRCAVVSRKHAKIAFSDSGHAYLIDLGSHHGTHIRKPGEKFSKMVKPETSTLLVDGDIVTFGKSVGKGDEMVRPIVARIELLHAGHNMSMNNPSSTPFKPLVVPSTTSPSLSNRSISKSVASGRYGVHTSSSSSSDESYSSYSGIYSDIEEIPPPATSFNPSASLNDNNVEKSIAVENSTSENDKNNSKDDGNAASPGSLGQALNVLKRFLPPSQPSSTPRLLPSVTEIVERPFAHMSSFLFGPDSAPISPKCNSPDSMLPVKLPQLDSRPEPSDSHDNNHFSPPPPMRPLSDSSVIGFDASQHDIYEADIRSRSNSPMDLASPSPALQVIVGRSLSIPPPPSTSEIYSPTRHSPPLSPPHTLAPLAASSSDDGSTSTPSQAHGAPGLQSMDVSLVVSPDENGSGRFCNQSYRSPFADGLDHYPMPNPDGFNVTAYYEYDHRRPQLSPVTPLRVRQIEDTVESLKVDVTKLHSHRRKYKARFNSNVQVISEKLGEFDDRLLEVNAEYNVMANQVERIQEMDIAELNSHLEMIQDSVDEIAEERDEDVEERKRDKEDVESSLTELGAAIAELKAFRDETKNQIDEEISSIKALHEATVARMTAQDTQYQQTKELLLQCQEIQARLEAQANTEVGASQTPVLTSLKRKRDDTDENEDVDESEKCERENMVVDCEMNAVGHAPASTAGSSSRYVIDDNASSAEGEGIVELSGPLAKAYVGDAPPPRKRARRFVKVAAQTATAVTVGAVITWSALAFS</sequence>
<evidence type="ECO:0000313" key="3">
    <source>
        <dbReference type="EMBL" id="PPQ88368.1"/>
    </source>
</evidence>
<dbReference type="PROSITE" id="PS50006">
    <property type="entry name" value="FHA_DOMAIN"/>
    <property type="match status" value="1"/>
</dbReference>
<dbReference type="EMBL" id="NHYD01002089">
    <property type="protein sequence ID" value="PPQ88368.1"/>
    <property type="molecule type" value="Genomic_DNA"/>
</dbReference>
<dbReference type="Gene3D" id="2.60.200.20">
    <property type="match status" value="1"/>
</dbReference>
<feature type="compositionally biased region" description="Polar residues" evidence="1">
    <location>
        <begin position="171"/>
        <end position="180"/>
    </location>
</feature>
<accession>A0A409XC40</accession>
<feature type="compositionally biased region" description="Polar residues" evidence="1">
    <location>
        <begin position="187"/>
        <end position="203"/>
    </location>
</feature>
<feature type="compositionally biased region" description="Low complexity" evidence="1">
    <location>
        <begin position="452"/>
        <end position="463"/>
    </location>
</feature>
<comment type="caution">
    <text evidence="3">The sequence shown here is derived from an EMBL/GenBank/DDBJ whole genome shotgun (WGS) entry which is preliminary data.</text>
</comment>
<feature type="region of interest" description="Disordered" evidence="1">
    <location>
        <begin position="417"/>
        <end position="471"/>
    </location>
</feature>
<feature type="region of interest" description="Disordered" evidence="1">
    <location>
        <begin position="261"/>
        <end position="283"/>
    </location>
</feature>
<dbReference type="Proteomes" id="UP000283269">
    <property type="component" value="Unassembled WGS sequence"/>
</dbReference>
<dbReference type="CDD" id="cd00060">
    <property type="entry name" value="FHA"/>
    <property type="match status" value="1"/>
</dbReference>
<evidence type="ECO:0000259" key="2">
    <source>
        <dbReference type="PROSITE" id="PS50006"/>
    </source>
</evidence>
<reference evidence="3 4" key="1">
    <citation type="journal article" date="2018" name="Evol. Lett.">
        <title>Horizontal gene cluster transfer increased hallucinogenic mushroom diversity.</title>
        <authorList>
            <person name="Reynolds H.T."/>
            <person name="Vijayakumar V."/>
            <person name="Gluck-Thaler E."/>
            <person name="Korotkin H.B."/>
            <person name="Matheny P.B."/>
            <person name="Slot J.C."/>
        </authorList>
    </citation>
    <scope>NUCLEOTIDE SEQUENCE [LARGE SCALE GENOMIC DNA]</scope>
    <source>
        <strain evidence="3 4">2631</strain>
    </source>
</reference>
<keyword evidence="4" id="KW-1185">Reference proteome</keyword>
<dbReference type="SUPFAM" id="SSF49879">
    <property type="entry name" value="SMAD/FHA domain"/>
    <property type="match status" value="1"/>
</dbReference>
<feature type="region of interest" description="Disordered" evidence="1">
    <location>
        <begin position="334"/>
        <end position="379"/>
    </location>
</feature>
<dbReference type="STRING" id="93625.A0A409XC40"/>
<evidence type="ECO:0000313" key="4">
    <source>
        <dbReference type="Proteomes" id="UP000283269"/>
    </source>
</evidence>
<feature type="domain" description="FHA" evidence="2">
    <location>
        <begin position="57"/>
        <end position="117"/>
    </location>
</feature>
<dbReference type="Pfam" id="PF00498">
    <property type="entry name" value="FHA"/>
    <property type="match status" value="1"/>
</dbReference>
<name>A0A409XC40_PSICY</name>
<feature type="region of interest" description="Disordered" evidence="1">
    <location>
        <begin position="171"/>
        <end position="223"/>
    </location>
</feature>
<evidence type="ECO:0000256" key="1">
    <source>
        <dbReference type="SAM" id="MobiDB-lite"/>
    </source>
</evidence>
<proteinExistence type="predicted"/>
<feature type="compositionally biased region" description="Basic and acidic residues" evidence="1">
    <location>
        <begin position="352"/>
        <end position="363"/>
    </location>
</feature>
<organism evidence="3 4">
    <name type="scientific">Psilocybe cyanescens</name>
    <dbReference type="NCBI Taxonomy" id="93625"/>
    <lineage>
        <taxon>Eukaryota</taxon>
        <taxon>Fungi</taxon>
        <taxon>Dikarya</taxon>
        <taxon>Basidiomycota</taxon>
        <taxon>Agaricomycotina</taxon>
        <taxon>Agaricomycetes</taxon>
        <taxon>Agaricomycetidae</taxon>
        <taxon>Agaricales</taxon>
        <taxon>Agaricineae</taxon>
        <taxon>Strophariaceae</taxon>
        <taxon>Psilocybe</taxon>
    </lineage>
</organism>
<dbReference type="InterPro" id="IPR000253">
    <property type="entry name" value="FHA_dom"/>
</dbReference>
<feature type="compositionally biased region" description="Polar residues" evidence="1">
    <location>
        <begin position="712"/>
        <end position="723"/>
    </location>
</feature>
<dbReference type="OrthoDB" id="4096268at2759"/>
<feature type="region of interest" description="Disordered" evidence="1">
    <location>
        <begin position="712"/>
        <end position="743"/>
    </location>
</feature>
<protein>
    <recommendedName>
        <fullName evidence="2">FHA domain-containing protein</fullName>
    </recommendedName>
</protein>